<gene>
    <name evidence="2" type="ORF">V9T40_007916</name>
</gene>
<organism evidence="2 3">
    <name type="scientific">Parthenolecanium corni</name>
    <dbReference type="NCBI Taxonomy" id="536013"/>
    <lineage>
        <taxon>Eukaryota</taxon>
        <taxon>Metazoa</taxon>
        <taxon>Ecdysozoa</taxon>
        <taxon>Arthropoda</taxon>
        <taxon>Hexapoda</taxon>
        <taxon>Insecta</taxon>
        <taxon>Pterygota</taxon>
        <taxon>Neoptera</taxon>
        <taxon>Paraneoptera</taxon>
        <taxon>Hemiptera</taxon>
        <taxon>Sternorrhyncha</taxon>
        <taxon>Coccoidea</taxon>
        <taxon>Coccidae</taxon>
        <taxon>Parthenolecanium</taxon>
    </lineage>
</organism>
<accession>A0AAN9Y940</accession>
<feature type="compositionally biased region" description="Low complexity" evidence="1">
    <location>
        <begin position="89"/>
        <end position="101"/>
    </location>
</feature>
<proteinExistence type="predicted"/>
<dbReference type="Proteomes" id="UP001367676">
    <property type="component" value="Unassembled WGS sequence"/>
</dbReference>
<feature type="compositionally biased region" description="Polar residues" evidence="1">
    <location>
        <begin position="157"/>
        <end position="168"/>
    </location>
</feature>
<name>A0AAN9Y940_9HEMI</name>
<evidence type="ECO:0000256" key="1">
    <source>
        <dbReference type="SAM" id="MobiDB-lite"/>
    </source>
</evidence>
<sequence length="168" mass="19451">MMEAEGVYECSLSRLTGRVGSDRIGSDRVESGRVDYRRTRSWLRLVNDRGAERTSYGDRRVLSSSCYSRSTRSITDIIWRFEPRTRATSHVAAESHSSAAAPTKRPRRSSPPCWSTWRRPVRCHRRRDRTGCGRRRLPEAPTWRSRRRVAKWRPTSAAKTDTATKINK</sequence>
<feature type="region of interest" description="Disordered" evidence="1">
    <location>
        <begin position="89"/>
        <end position="114"/>
    </location>
</feature>
<evidence type="ECO:0000313" key="3">
    <source>
        <dbReference type="Proteomes" id="UP001367676"/>
    </source>
</evidence>
<dbReference type="AlphaFoldDB" id="A0AAN9Y940"/>
<dbReference type="EMBL" id="JBBCAQ010000008">
    <property type="protein sequence ID" value="KAK7602327.1"/>
    <property type="molecule type" value="Genomic_DNA"/>
</dbReference>
<protein>
    <submittedName>
        <fullName evidence="2">Uncharacterized protein</fullName>
    </submittedName>
</protein>
<comment type="caution">
    <text evidence="2">The sequence shown here is derived from an EMBL/GenBank/DDBJ whole genome shotgun (WGS) entry which is preliminary data.</text>
</comment>
<evidence type="ECO:0000313" key="2">
    <source>
        <dbReference type="EMBL" id="KAK7602327.1"/>
    </source>
</evidence>
<keyword evidence="3" id="KW-1185">Reference proteome</keyword>
<reference evidence="2 3" key="1">
    <citation type="submission" date="2024-03" db="EMBL/GenBank/DDBJ databases">
        <title>Adaptation during the transition from Ophiocordyceps entomopathogen to insect associate is accompanied by gene loss and intensified selection.</title>
        <authorList>
            <person name="Ward C.M."/>
            <person name="Onetto C.A."/>
            <person name="Borneman A.R."/>
        </authorList>
    </citation>
    <scope>NUCLEOTIDE SEQUENCE [LARGE SCALE GENOMIC DNA]</scope>
    <source>
        <strain evidence="2">AWRI1</strain>
        <tissue evidence="2">Single Adult Female</tissue>
    </source>
</reference>
<feature type="region of interest" description="Disordered" evidence="1">
    <location>
        <begin position="131"/>
        <end position="168"/>
    </location>
</feature>